<keyword evidence="5" id="KW-1185">Reference proteome</keyword>
<evidence type="ECO:0000313" key="3">
    <source>
        <dbReference type="EMBL" id="CAF3747086.1"/>
    </source>
</evidence>
<organism evidence="2 5">
    <name type="scientific">Didymodactylos carnosus</name>
    <dbReference type="NCBI Taxonomy" id="1234261"/>
    <lineage>
        <taxon>Eukaryota</taxon>
        <taxon>Metazoa</taxon>
        <taxon>Spiralia</taxon>
        <taxon>Gnathifera</taxon>
        <taxon>Rotifera</taxon>
        <taxon>Eurotatoria</taxon>
        <taxon>Bdelloidea</taxon>
        <taxon>Philodinida</taxon>
        <taxon>Philodinidae</taxon>
        <taxon>Didymodactylos</taxon>
    </lineage>
</organism>
<accession>A0A814X460</accession>
<dbReference type="Proteomes" id="UP000681722">
    <property type="component" value="Unassembled WGS sequence"/>
</dbReference>
<dbReference type="Proteomes" id="UP000663829">
    <property type="component" value="Unassembled WGS sequence"/>
</dbReference>
<reference evidence="2" key="1">
    <citation type="submission" date="2021-02" db="EMBL/GenBank/DDBJ databases">
        <authorList>
            <person name="Nowell W R."/>
        </authorList>
    </citation>
    <scope>NUCLEOTIDE SEQUENCE</scope>
</reference>
<evidence type="ECO:0000313" key="5">
    <source>
        <dbReference type="Proteomes" id="UP000663829"/>
    </source>
</evidence>
<dbReference type="EMBL" id="CAJNOQ010008775">
    <property type="protein sequence ID" value="CAF1206379.1"/>
    <property type="molecule type" value="Genomic_DNA"/>
</dbReference>
<dbReference type="AlphaFoldDB" id="A0A814X460"/>
<evidence type="ECO:0000313" key="1">
    <source>
        <dbReference type="EMBL" id="CAF0976303.1"/>
    </source>
</evidence>
<name>A0A814X460_9BILA</name>
<evidence type="ECO:0000313" key="2">
    <source>
        <dbReference type="EMBL" id="CAF1206379.1"/>
    </source>
</evidence>
<dbReference type="EMBL" id="CAJOBA010005544">
    <property type="protein sequence ID" value="CAF3747086.1"/>
    <property type="molecule type" value="Genomic_DNA"/>
</dbReference>
<dbReference type="EMBL" id="CAJNOK010005538">
    <property type="protein sequence ID" value="CAF0976303.1"/>
    <property type="molecule type" value="Genomic_DNA"/>
</dbReference>
<proteinExistence type="predicted"/>
<dbReference type="Proteomes" id="UP000677228">
    <property type="component" value="Unassembled WGS sequence"/>
</dbReference>
<protein>
    <submittedName>
        <fullName evidence="2">Uncharacterized protein</fullName>
    </submittedName>
</protein>
<dbReference type="EMBL" id="CAJOBC010008776">
    <property type="protein sequence ID" value="CAF3970682.1"/>
    <property type="molecule type" value="Genomic_DNA"/>
</dbReference>
<sequence length="72" mass="8435">MDDDKNYVTTIEMHPDDQFIVKNYGQLPDYIRTSNLKYTYDLIEEFLYVGVMGSSESKEFKLGKTSVKDIEQ</sequence>
<dbReference type="Proteomes" id="UP000682733">
    <property type="component" value="Unassembled WGS sequence"/>
</dbReference>
<gene>
    <name evidence="2" type="ORF">GPM918_LOCUS23986</name>
    <name evidence="1" type="ORF">OVA965_LOCUS13348</name>
    <name evidence="4" type="ORF">SRO942_LOCUS23985</name>
    <name evidence="3" type="ORF">TMI583_LOCUS13351</name>
</gene>
<comment type="caution">
    <text evidence="2">The sequence shown here is derived from an EMBL/GenBank/DDBJ whole genome shotgun (WGS) entry which is preliminary data.</text>
</comment>
<evidence type="ECO:0000313" key="4">
    <source>
        <dbReference type="EMBL" id="CAF3970682.1"/>
    </source>
</evidence>